<dbReference type="PRINTS" id="PR00171">
    <property type="entry name" value="SUGRTRNSPORT"/>
</dbReference>
<dbReference type="EMBL" id="JACMSC010000005">
    <property type="protein sequence ID" value="KAG6521973.1"/>
    <property type="molecule type" value="Genomic_DNA"/>
</dbReference>
<evidence type="ECO:0000256" key="9">
    <source>
        <dbReference type="RuleBase" id="RU003346"/>
    </source>
</evidence>
<feature type="transmembrane region" description="Helical" evidence="10">
    <location>
        <begin position="321"/>
        <end position="340"/>
    </location>
</feature>
<keyword evidence="7 10" id="KW-1133">Transmembrane helix</keyword>
<dbReference type="Proteomes" id="UP000734854">
    <property type="component" value="Unassembled WGS sequence"/>
</dbReference>
<keyword evidence="6" id="KW-0769">Symport</keyword>
<keyword evidence="5 10" id="KW-0812">Transmembrane</keyword>
<evidence type="ECO:0000313" key="12">
    <source>
        <dbReference type="EMBL" id="KAG6521973.1"/>
    </source>
</evidence>
<dbReference type="InterPro" id="IPR044778">
    <property type="entry name" value="MFS_STP/MST-like_plant"/>
</dbReference>
<dbReference type="PROSITE" id="PS00216">
    <property type="entry name" value="SUGAR_TRANSPORT_1"/>
    <property type="match status" value="1"/>
</dbReference>
<evidence type="ECO:0000256" key="7">
    <source>
        <dbReference type="ARBA" id="ARBA00022989"/>
    </source>
</evidence>
<dbReference type="CDD" id="cd17361">
    <property type="entry name" value="MFS_STP"/>
    <property type="match status" value="1"/>
</dbReference>
<name>A0A8J5HLK5_ZINOF</name>
<dbReference type="InterPro" id="IPR036259">
    <property type="entry name" value="MFS_trans_sf"/>
</dbReference>
<feature type="transmembrane region" description="Helical" evidence="10">
    <location>
        <begin position="420"/>
        <end position="440"/>
    </location>
</feature>
<comment type="caution">
    <text evidence="12">The sequence shown here is derived from an EMBL/GenBank/DDBJ whole genome shotgun (WGS) entry which is preliminary data.</text>
</comment>
<feature type="transmembrane region" description="Helical" evidence="10">
    <location>
        <begin position="287"/>
        <end position="309"/>
    </location>
</feature>
<evidence type="ECO:0000313" key="13">
    <source>
        <dbReference type="Proteomes" id="UP000734854"/>
    </source>
</evidence>
<accession>A0A8J5HLK5</accession>
<dbReference type="PROSITE" id="PS50850">
    <property type="entry name" value="MFS"/>
    <property type="match status" value="1"/>
</dbReference>
<feature type="transmembrane region" description="Helical" evidence="10">
    <location>
        <begin position="85"/>
        <end position="102"/>
    </location>
</feature>
<evidence type="ECO:0000256" key="6">
    <source>
        <dbReference type="ARBA" id="ARBA00022847"/>
    </source>
</evidence>
<keyword evidence="13" id="KW-1185">Reference proteome</keyword>
<keyword evidence="8 10" id="KW-0472">Membrane</keyword>
<feature type="transmembrane region" description="Helical" evidence="10">
    <location>
        <begin position="251"/>
        <end position="275"/>
    </location>
</feature>
<dbReference type="SUPFAM" id="SSF103473">
    <property type="entry name" value="MFS general substrate transporter"/>
    <property type="match status" value="1"/>
</dbReference>
<feature type="transmembrane region" description="Helical" evidence="10">
    <location>
        <begin position="393"/>
        <end position="414"/>
    </location>
</feature>
<evidence type="ECO:0000256" key="2">
    <source>
        <dbReference type="ARBA" id="ARBA00010992"/>
    </source>
</evidence>
<feature type="transmembrane region" description="Helical" evidence="10">
    <location>
        <begin position="23"/>
        <end position="42"/>
    </location>
</feature>
<comment type="similarity">
    <text evidence="2 9">Belongs to the major facilitator superfamily. Sugar transporter (TC 2.A.1.1) family.</text>
</comment>
<protein>
    <recommendedName>
        <fullName evidence="11">Major facilitator superfamily (MFS) profile domain-containing protein</fullName>
    </recommendedName>
</protein>
<dbReference type="InterPro" id="IPR005829">
    <property type="entry name" value="Sugar_transporter_CS"/>
</dbReference>
<dbReference type="InterPro" id="IPR005828">
    <property type="entry name" value="MFS_sugar_transport-like"/>
</dbReference>
<comment type="subcellular location">
    <subcellularLocation>
        <location evidence="1">Membrane</location>
        <topology evidence="1">Multi-pass membrane protein</topology>
    </subcellularLocation>
</comment>
<evidence type="ECO:0000256" key="10">
    <source>
        <dbReference type="SAM" id="Phobius"/>
    </source>
</evidence>
<dbReference type="GO" id="GO:0015145">
    <property type="term" value="F:monosaccharide transmembrane transporter activity"/>
    <property type="evidence" value="ECO:0007669"/>
    <property type="project" value="InterPro"/>
</dbReference>
<dbReference type="GO" id="GO:0016020">
    <property type="term" value="C:membrane"/>
    <property type="evidence" value="ECO:0007669"/>
    <property type="project" value="UniProtKB-SubCell"/>
</dbReference>
<dbReference type="Pfam" id="PF00083">
    <property type="entry name" value="Sugar_tr"/>
    <property type="match status" value="1"/>
</dbReference>
<dbReference type="InterPro" id="IPR003663">
    <property type="entry name" value="Sugar/inositol_transpt"/>
</dbReference>
<proteinExistence type="inferred from homology"/>
<organism evidence="12 13">
    <name type="scientific">Zingiber officinale</name>
    <name type="common">Ginger</name>
    <name type="synonym">Amomum zingiber</name>
    <dbReference type="NCBI Taxonomy" id="94328"/>
    <lineage>
        <taxon>Eukaryota</taxon>
        <taxon>Viridiplantae</taxon>
        <taxon>Streptophyta</taxon>
        <taxon>Embryophyta</taxon>
        <taxon>Tracheophyta</taxon>
        <taxon>Spermatophyta</taxon>
        <taxon>Magnoliopsida</taxon>
        <taxon>Liliopsida</taxon>
        <taxon>Zingiberales</taxon>
        <taxon>Zingiberaceae</taxon>
        <taxon>Zingiber</taxon>
    </lineage>
</organism>
<dbReference type="PANTHER" id="PTHR23500:SF574">
    <property type="entry name" value="SUGAR TRANSPORT PROTEIN 1"/>
    <property type="match status" value="1"/>
</dbReference>
<feature type="domain" description="Major facilitator superfamily (MFS) profile" evidence="11">
    <location>
        <begin position="1"/>
        <end position="444"/>
    </location>
</feature>
<dbReference type="AlphaFoldDB" id="A0A8J5HLK5"/>
<evidence type="ECO:0000256" key="1">
    <source>
        <dbReference type="ARBA" id="ARBA00004141"/>
    </source>
</evidence>
<evidence type="ECO:0000256" key="4">
    <source>
        <dbReference type="ARBA" id="ARBA00022597"/>
    </source>
</evidence>
<reference evidence="12 13" key="1">
    <citation type="submission" date="2020-08" db="EMBL/GenBank/DDBJ databases">
        <title>Plant Genome Project.</title>
        <authorList>
            <person name="Zhang R.-G."/>
        </authorList>
    </citation>
    <scope>NUCLEOTIDE SEQUENCE [LARGE SCALE GENOMIC DNA]</scope>
    <source>
        <tissue evidence="12">Rhizome</tissue>
    </source>
</reference>
<feature type="transmembrane region" description="Helical" evidence="10">
    <location>
        <begin position="137"/>
        <end position="158"/>
    </location>
</feature>
<evidence type="ECO:0000256" key="5">
    <source>
        <dbReference type="ARBA" id="ARBA00022692"/>
    </source>
</evidence>
<gene>
    <name evidence="12" type="ORF">ZIOFF_019107</name>
</gene>
<dbReference type="PANTHER" id="PTHR23500">
    <property type="entry name" value="SOLUTE CARRIER FAMILY 2, FACILITATED GLUCOSE TRANSPORTER"/>
    <property type="match status" value="1"/>
</dbReference>
<evidence type="ECO:0000259" key="11">
    <source>
        <dbReference type="PROSITE" id="PS50850"/>
    </source>
</evidence>
<evidence type="ECO:0000256" key="3">
    <source>
        <dbReference type="ARBA" id="ARBA00022448"/>
    </source>
</evidence>
<dbReference type="InterPro" id="IPR020846">
    <property type="entry name" value="MFS_dom"/>
</dbReference>
<feature type="transmembrane region" description="Helical" evidence="10">
    <location>
        <begin position="352"/>
        <end position="372"/>
    </location>
</feature>
<feature type="transmembrane region" description="Helical" evidence="10">
    <location>
        <begin position="108"/>
        <end position="125"/>
    </location>
</feature>
<keyword evidence="3 9" id="KW-0813">Transport</keyword>
<dbReference type="FunFam" id="1.20.1250.20:FF:000002">
    <property type="entry name" value="Sugar transport protein 13"/>
    <property type="match status" value="1"/>
</dbReference>
<dbReference type="GO" id="GO:0015293">
    <property type="term" value="F:symporter activity"/>
    <property type="evidence" value="ECO:0007669"/>
    <property type="project" value="UniProtKB-KW"/>
</dbReference>
<feature type="transmembrane region" description="Helical" evidence="10">
    <location>
        <begin position="54"/>
        <end position="73"/>
    </location>
</feature>
<feature type="transmembrane region" description="Helical" evidence="10">
    <location>
        <begin position="170"/>
        <end position="189"/>
    </location>
</feature>
<dbReference type="Gene3D" id="1.20.1250.20">
    <property type="entry name" value="MFS general substrate transporter like domains"/>
    <property type="match status" value="1"/>
</dbReference>
<sequence length="489" mass="53847">MAVGACVSARSTKKVYPGKTTPFVLITCLIAASSGLIFGYDVGISGGVTSMDQLLTAFTSSLYLAALITSLSASNFTRTLGRRNSMLIGGIIFLLGSLLNGAAQNVAMLIIGRILLGVGAAPLYLSEMAPVHLRGMLNMGFQLMITFGIFCANLINYATSKLTNNWNWRISLGLAAVPAMIITLGSIFLPDSPNSLMARGHHDKARTMLQKIRGIPNVDEEFNDLVAASDELKMVQHAWSNVIKRKYRPQLVMAVLLPALQQLTGINVIMFYAPVLFKTIGFGSNGSLISAVIIGLVNMFSTLVSIFTVDKIGRRSLYLEGGPQMFICQIIAGTLIAINFGSSEEASMSKLYAWFLLAFVCIYVAGFAWSWGPLTILVASEIFPLEIRTAAQSIFISVSMFFTFIVAQAFLQMLCHFKFGLFYFFGGWVMISTVFVYLFLPETKNIPIEKMVLVWKDHWFWSKIVADDHVHKEQDDVDEMESKKLDSTI</sequence>
<dbReference type="InterPro" id="IPR045262">
    <property type="entry name" value="STP/PLT_plant"/>
</dbReference>
<evidence type="ECO:0000256" key="8">
    <source>
        <dbReference type="ARBA" id="ARBA00023136"/>
    </source>
</evidence>
<keyword evidence="4" id="KW-0762">Sugar transport</keyword>
<dbReference type="NCBIfam" id="TIGR00879">
    <property type="entry name" value="SP"/>
    <property type="match status" value="1"/>
</dbReference>